<feature type="domain" description="GGDEF" evidence="3">
    <location>
        <begin position="446"/>
        <end position="579"/>
    </location>
</feature>
<dbReference type="PROSITE" id="PS50883">
    <property type="entry name" value="EAL"/>
    <property type="match status" value="1"/>
</dbReference>
<dbReference type="Pfam" id="PF00563">
    <property type="entry name" value="EAL"/>
    <property type="match status" value="1"/>
</dbReference>
<evidence type="ECO:0000259" key="3">
    <source>
        <dbReference type="PROSITE" id="PS50887"/>
    </source>
</evidence>
<dbReference type="RefSeq" id="WP_270037944.1">
    <property type="nucleotide sequence ID" value="NZ_JAPDOD010000002.1"/>
</dbReference>
<comment type="caution">
    <text evidence="4">The sequence shown here is derived from an EMBL/GenBank/DDBJ whole genome shotgun (WGS) entry which is preliminary data.</text>
</comment>
<dbReference type="InterPro" id="IPR003018">
    <property type="entry name" value="GAF"/>
</dbReference>
<evidence type="ECO:0000259" key="2">
    <source>
        <dbReference type="PROSITE" id="PS50883"/>
    </source>
</evidence>
<protein>
    <submittedName>
        <fullName evidence="4">EAL domain-containing protein</fullName>
    </submittedName>
</protein>
<dbReference type="CDD" id="cd01948">
    <property type="entry name" value="EAL"/>
    <property type="match status" value="1"/>
</dbReference>
<accession>A0A9X3S3A3</accession>
<keyword evidence="1" id="KW-1133">Transmembrane helix</keyword>
<dbReference type="InterPro" id="IPR035919">
    <property type="entry name" value="EAL_sf"/>
</dbReference>
<evidence type="ECO:0000313" key="5">
    <source>
        <dbReference type="Proteomes" id="UP001149140"/>
    </source>
</evidence>
<evidence type="ECO:0000313" key="4">
    <source>
        <dbReference type="EMBL" id="MDA0159268.1"/>
    </source>
</evidence>
<dbReference type="SUPFAM" id="SSF55781">
    <property type="entry name" value="GAF domain-like"/>
    <property type="match status" value="1"/>
</dbReference>
<dbReference type="SMART" id="SM00267">
    <property type="entry name" value="GGDEF"/>
    <property type="match status" value="1"/>
</dbReference>
<dbReference type="Proteomes" id="UP001149140">
    <property type="component" value="Unassembled WGS sequence"/>
</dbReference>
<dbReference type="EMBL" id="JAPDOD010000002">
    <property type="protein sequence ID" value="MDA0159268.1"/>
    <property type="molecule type" value="Genomic_DNA"/>
</dbReference>
<name>A0A9X3S3A3_9ACTN</name>
<feature type="transmembrane region" description="Helical" evidence="1">
    <location>
        <begin position="20"/>
        <end position="38"/>
    </location>
</feature>
<dbReference type="SMART" id="SM00065">
    <property type="entry name" value="GAF"/>
    <property type="match status" value="1"/>
</dbReference>
<dbReference type="Pfam" id="PF00990">
    <property type="entry name" value="GGDEF"/>
    <property type="match status" value="1"/>
</dbReference>
<dbReference type="InterPro" id="IPR050706">
    <property type="entry name" value="Cyclic-di-GMP_PDE-like"/>
</dbReference>
<keyword evidence="1" id="KW-0812">Transmembrane</keyword>
<dbReference type="InterPro" id="IPR043128">
    <property type="entry name" value="Rev_trsase/Diguanyl_cyclase"/>
</dbReference>
<keyword evidence="5" id="KW-1185">Reference proteome</keyword>
<dbReference type="InterPro" id="IPR001633">
    <property type="entry name" value="EAL_dom"/>
</dbReference>
<dbReference type="AlphaFoldDB" id="A0A9X3S3A3"/>
<dbReference type="SMART" id="SM00052">
    <property type="entry name" value="EAL"/>
    <property type="match status" value="1"/>
</dbReference>
<dbReference type="SUPFAM" id="SSF141868">
    <property type="entry name" value="EAL domain-like"/>
    <property type="match status" value="1"/>
</dbReference>
<feature type="transmembrane region" description="Helical" evidence="1">
    <location>
        <begin position="152"/>
        <end position="176"/>
    </location>
</feature>
<dbReference type="GO" id="GO:0071111">
    <property type="term" value="F:cyclic-guanylate-specific phosphodiesterase activity"/>
    <property type="evidence" value="ECO:0007669"/>
    <property type="project" value="InterPro"/>
</dbReference>
<reference evidence="4" key="1">
    <citation type="submission" date="2022-10" db="EMBL/GenBank/DDBJ databases">
        <title>The WGS of Solirubrobacter ginsenosidimutans DSM 21036.</title>
        <authorList>
            <person name="Jiang Z."/>
        </authorList>
    </citation>
    <scope>NUCLEOTIDE SEQUENCE</scope>
    <source>
        <strain evidence="4">DSM 21036</strain>
    </source>
</reference>
<feature type="transmembrane region" description="Helical" evidence="1">
    <location>
        <begin position="122"/>
        <end position="140"/>
    </location>
</feature>
<organism evidence="4 5">
    <name type="scientific">Solirubrobacter ginsenosidimutans</name>
    <dbReference type="NCBI Taxonomy" id="490573"/>
    <lineage>
        <taxon>Bacteria</taxon>
        <taxon>Bacillati</taxon>
        <taxon>Actinomycetota</taxon>
        <taxon>Thermoleophilia</taxon>
        <taxon>Solirubrobacterales</taxon>
        <taxon>Solirubrobacteraceae</taxon>
        <taxon>Solirubrobacter</taxon>
    </lineage>
</organism>
<proteinExistence type="predicted"/>
<dbReference type="InterPro" id="IPR000160">
    <property type="entry name" value="GGDEF_dom"/>
</dbReference>
<sequence>MSSSSDDARVPRLPPMGGIVLYSAALASIAIALFFVSLHGAEPLTDPHLPWWAIAVGWALAETCVVHLHFRRSAHSFSLADFPFVFGLAFASGDGFMAGALLGAGAAYAFRRLPPIKLAFNLAQLALAVCVAFVIVRAIAEPADTLEPSTWLALYVATLVTGALSIACIAGAIAIAEGDMTFATLRQMFAMDLVLTAANSSIAISAAVLISTDARAAVLLLVPAAVVFGLYRAYVSERQQHEKLEFLYESNRALTRSPEVAEAIEGVLARSLEAFRSEIAEVVLFSADGTPLRSTYGPGVERVTMVEADRGAAEALAAVIDAENPVVSLTPPYEPAALREHLQQRGIRNAMVAMLPGESRLIGVIMLANRFGLERGYGGEDRRLLEVLANNASVALQYDRLEQAVNKLRTLQEELHHQAYHDPLTGLPNRLMFMERLRGELADGTATLGVLFIDVDDFKIVNDTLGHAVGDALLVSVAGRLRHSVRPQDIVARLGGDEFAVMLPGVDDPIAELGAVATRVLRGFETPVHAADELVPVHLSVGIADSGRTRDPDELIREADLAMYQAKTSGKGRFAFFDPPMAAAMLRRHDLKTELAGAIERREIMVEYQPIVDLETGRISAGEALVRWEHPVRGRIGPAEFIPLAEESGLIRVIGRHVLEQTCRQARLWEAAAPDDPPLRLHVNLSAAELRDPDLTAGVQAMLEEFGLPPERLALEITETELLDDAVTSAARFGELRALGIRIALDDFGTGYSSLSYLHSLPLDTLKIAKPFVDGLVGEGRDASFIGVIVELARKLGLDVIAEGIETPAQLDALRDLGVEFGQGFLIGRPAAAGTGRFRRQMPAEFSVRQDARRA</sequence>
<feature type="transmembrane region" description="Helical" evidence="1">
    <location>
        <begin position="50"/>
        <end position="70"/>
    </location>
</feature>
<dbReference type="Gene3D" id="3.30.70.270">
    <property type="match status" value="1"/>
</dbReference>
<dbReference type="PANTHER" id="PTHR33121:SF70">
    <property type="entry name" value="SIGNALING PROTEIN YKOW"/>
    <property type="match status" value="1"/>
</dbReference>
<dbReference type="CDD" id="cd01949">
    <property type="entry name" value="GGDEF"/>
    <property type="match status" value="1"/>
</dbReference>
<dbReference type="PROSITE" id="PS50887">
    <property type="entry name" value="GGDEF"/>
    <property type="match status" value="1"/>
</dbReference>
<dbReference type="Gene3D" id="3.30.450.40">
    <property type="match status" value="1"/>
</dbReference>
<dbReference type="InterPro" id="IPR029016">
    <property type="entry name" value="GAF-like_dom_sf"/>
</dbReference>
<feature type="domain" description="EAL" evidence="2">
    <location>
        <begin position="588"/>
        <end position="844"/>
    </location>
</feature>
<feature type="transmembrane region" description="Helical" evidence="1">
    <location>
        <begin position="188"/>
        <end position="210"/>
    </location>
</feature>
<keyword evidence="1" id="KW-0472">Membrane</keyword>
<gene>
    <name evidence="4" type="ORF">OM076_03235</name>
</gene>
<dbReference type="Gene3D" id="3.20.20.450">
    <property type="entry name" value="EAL domain"/>
    <property type="match status" value="1"/>
</dbReference>
<feature type="transmembrane region" description="Helical" evidence="1">
    <location>
        <begin position="82"/>
        <end position="110"/>
    </location>
</feature>
<feature type="transmembrane region" description="Helical" evidence="1">
    <location>
        <begin position="216"/>
        <end position="234"/>
    </location>
</feature>
<dbReference type="PANTHER" id="PTHR33121">
    <property type="entry name" value="CYCLIC DI-GMP PHOSPHODIESTERASE PDEF"/>
    <property type="match status" value="1"/>
</dbReference>
<dbReference type="InterPro" id="IPR029787">
    <property type="entry name" value="Nucleotide_cyclase"/>
</dbReference>
<evidence type="ECO:0000256" key="1">
    <source>
        <dbReference type="SAM" id="Phobius"/>
    </source>
</evidence>
<dbReference type="NCBIfam" id="TIGR00254">
    <property type="entry name" value="GGDEF"/>
    <property type="match status" value="1"/>
</dbReference>
<dbReference type="SUPFAM" id="SSF55073">
    <property type="entry name" value="Nucleotide cyclase"/>
    <property type="match status" value="1"/>
</dbReference>